<dbReference type="GO" id="GO:0006284">
    <property type="term" value="P:base-excision repair"/>
    <property type="evidence" value="ECO:0007669"/>
    <property type="project" value="TreeGrafter"/>
</dbReference>
<dbReference type="InterPro" id="IPR036691">
    <property type="entry name" value="Endo/exonu/phosph_ase_sf"/>
</dbReference>
<feature type="active site" description="Proton donor/acceptor" evidence="5">
    <location>
        <position position="170"/>
    </location>
</feature>
<dbReference type="PANTHER" id="PTHR22748:SF20">
    <property type="entry name" value="DNA-(APURINIC OR APYRIMIDINIC SITE) ENDONUCLEASE"/>
    <property type="match status" value="1"/>
</dbReference>
<dbReference type="AlphaFoldDB" id="A0AAW1QET8"/>
<evidence type="ECO:0000256" key="4">
    <source>
        <dbReference type="ARBA" id="ARBA00022842"/>
    </source>
</evidence>
<dbReference type="PROSITE" id="PS51435">
    <property type="entry name" value="AP_NUCLEASE_F1_4"/>
    <property type="match status" value="1"/>
</dbReference>
<evidence type="ECO:0000256" key="5">
    <source>
        <dbReference type="PIRSR" id="PIRSR604808-1"/>
    </source>
</evidence>
<proteinExistence type="inferred from homology"/>
<keyword evidence="6" id="KW-0464">Manganese</keyword>
<organism evidence="11 12">
    <name type="scientific">[Myrmecia] bisecta</name>
    <dbReference type="NCBI Taxonomy" id="41462"/>
    <lineage>
        <taxon>Eukaryota</taxon>
        <taxon>Viridiplantae</taxon>
        <taxon>Chlorophyta</taxon>
        <taxon>core chlorophytes</taxon>
        <taxon>Trebouxiophyceae</taxon>
        <taxon>Trebouxiales</taxon>
        <taxon>Trebouxiaceae</taxon>
        <taxon>Myrmecia</taxon>
    </lineage>
</organism>
<feature type="active site" evidence="5">
    <location>
        <position position="128"/>
    </location>
</feature>
<feature type="active site" description="Proton acceptor" evidence="5">
    <location>
        <position position="266"/>
    </location>
</feature>
<feature type="compositionally biased region" description="Polar residues" evidence="9">
    <location>
        <begin position="369"/>
        <end position="381"/>
    </location>
</feature>
<feature type="binding site" evidence="6">
    <location>
        <position position="172"/>
    </location>
    <ligand>
        <name>Mg(2+)</name>
        <dbReference type="ChEBI" id="CHEBI:18420"/>
        <label>1</label>
    </ligand>
</feature>
<feature type="binding site" evidence="6">
    <location>
        <position position="265"/>
    </location>
    <ligand>
        <name>Mg(2+)</name>
        <dbReference type="ChEBI" id="CHEBI:18420"/>
        <label>1</label>
    </ligand>
</feature>
<dbReference type="Pfam" id="PF03372">
    <property type="entry name" value="Exo_endo_phos"/>
    <property type="match status" value="1"/>
</dbReference>
<dbReference type="EMBL" id="JALJOR010000003">
    <property type="protein sequence ID" value="KAK9819914.1"/>
    <property type="molecule type" value="Genomic_DNA"/>
</dbReference>
<dbReference type="SUPFAM" id="SSF56219">
    <property type="entry name" value="DNase I-like"/>
    <property type="match status" value="1"/>
</dbReference>
<feature type="binding site" evidence="6">
    <location>
        <position position="49"/>
    </location>
    <ligand>
        <name>Mg(2+)</name>
        <dbReference type="ChEBI" id="CHEBI:18420"/>
        <label>1</label>
    </ligand>
</feature>
<keyword evidence="3" id="KW-0378">Hydrolase</keyword>
<protein>
    <recommendedName>
        <fullName evidence="8">DNA-(apurinic or apyrimidinic site) endonuclease</fullName>
        <ecNumber evidence="8">3.1.-.-</ecNumber>
    </recommendedName>
</protein>
<evidence type="ECO:0000259" key="10">
    <source>
        <dbReference type="Pfam" id="PF03372"/>
    </source>
</evidence>
<gene>
    <name evidence="11" type="ORF">WJX72_003899</name>
</gene>
<feature type="region of interest" description="Disordered" evidence="9">
    <location>
        <begin position="292"/>
        <end position="388"/>
    </location>
</feature>
<dbReference type="GO" id="GO:0003906">
    <property type="term" value="F:DNA-(apurinic or apyrimidinic site) endonuclease activity"/>
    <property type="evidence" value="ECO:0007669"/>
    <property type="project" value="TreeGrafter"/>
</dbReference>
<accession>A0AAW1QET8</accession>
<comment type="cofactor">
    <cofactor evidence="6 8">
        <name>Mg(2+)</name>
        <dbReference type="ChEBI" id="CHEBI:18420"/>
    </cofactor>
    <cofactor evidence="6 8">
        <name>Mn(2+)</name>
        <dbReference type="ChEBI" id="CHEBI:29035"/>
    </cofactor>
    <text evidence="6 8">Probably binds two magnesium or manganese ions per subunit.</text>
</comment>
<dbReference type="EC" id="3.1.-.-" evidence="8"/>
<evidence type="ECO:0000313" key="12">
    <source>
        <dbReference type="Proteomes" id="UP001489004"/>
    </source>
</evidence>
<feature type="binding site" evidence="6">
    <location>
        <position position="15"/>
    </location>
    <ligand>
        <name>Mg(2+)</name>
        <dbReference type="ChEBI" id="CHEBI:18420"/>
        <label>1</label>
    </ligand>
</feature>
<feature type="site" description="Interaction with DNA substrate" evidence="7">
    <location>
        <position position="266"/>
    </location>
</feature>
<dbReference type="InterPro" id="IPR005135">
    <property type="entry name" value="Endo/exonuclease/phosphatase"/>
</dbReference>
<evidence type="ECO:0000313" key="11">
    <source>
        <dbReference type="EMBL" id="KAK9819914.1"/>
    </source>
</evidence>
<dbReference type="GO" id="GO:0008311">
    <property type="term" value="F:double-stranded DNA 3'-5' DNA exonuclease activity"/>
    <property type="evidence" value="ECO:0007669"/>
    <property type="project" value="TreeGrafter"/>
</dbReference>
<feature type="binding site" evidence="6">
    <location>
        <position position="266"/>
    </location>
    <ligand>
        <name>Mg(2+)</name>
        <dbReference type="ChEBI" id="CHEBI:18420"/>
        <label>1</label>
    </ligand>
</feature>
<evidence type="ECO:0000256" key="9">
    <source>
        <dbReference type="SAM" id="MobiDB-lite"/>
    </source>
</evidence>
<name>A0AAW1QET8_9CHLO</name>
<dbReference type="GO" id="GO:0008081">
    <property type="term" value="F:phosphoric diester hydrolase activity"/>
    <property type="evidence" value="ECO:0007669"/>
    <property type="project" value="TreeGrafter"/>
</dbReference>
<evidence type="ECO:0000256" key="1">
    <source>
        <dbReference type="ARBA" id="ARBA00007092"/>
    </source>
</evidence>
<dbReference type="PANTHER" id="PTHR22748">
    <property type="entry name" value="AP ENDONUCLEASE"/>
    <property type="match status" value="1"/>
</dbReference>
<evidence type="ECO:0000256" key="7">
    <source>
        <dbReference type="PIRSR" id="PIRSR604808-3"/>
    </source>
</evidence>
<dbReference type="Gene3D" id="3.60.10.10">
    <property type="entry name" value="Endonuclease/exonuclease/phosphatase"/>
    <property type="match status" value="1"/>
</dbReference>
<feature type="binding site" evidence="6">
    <location>
        <position position="170"/>
    </location>
    <ligand>
        <name>Mg(2+)</name>
        <dbReference type="ChEBI" id="CHEBI:18420"/>
        <label>1</label>
    </ligand>
</feature>
<feature type="site" description="Important for catalytic activity" evidence="7">
    <location>
        <position position="239"/>
    </location>
</feature>
<reference evidence="11 12" key="1">
    <citation type="journal article" date="2024" name="Nat. Commun.">
        <title>Phylogenomics reveals the evolutionary origins of lichenization in chlorophyte algae.</title>
        <authorList>
            <person name="Puginier C."/>
            <person name="Libourel C."/>
            <person name="Otte J."/>
            <person name="Skaloud P."/>
            <person name="Haon M."/>
            <person name="Grisel S."/>
            <person name="Petersen M."/>
            <person name="Berrin J.G."/>
            <person name="Delaux P.M."/>
            <person name="Dal Grande F."/>
            <person name="Keller J."/>
        </authorList>
    </citation>
    <scope>NUCLEOTIDE SEQUENCE [LARGE SCALE GENOMIC DNA]</scope>
    <source>
        <strain evidence="11 12">SAG 2043</strain>
    </source>
</reference>
<feature type="domain" description="Endonuclease/exonuclease/phosphatase" evidence="10">
    <location>
        <begin position="14"/>
        <end position="266"/>
    </location>
</feature>
<dbReference type="Proteomes" id="UP001489004">
    <property type="component" value="Unassembled WGS sequence"/>
</dbReference>
<keyword evidence="2 6" id="KW-0479">Metal-binding</keyword>
<evidence type="ECO:0000256" key="8">
    <source>
        <dbReference type="RuleBase" id="RU362131"/>
    </source>
</evidence>
<sequence length="388" mass="42987">MEPEAAGTLRLMIWNINSLVPTVRNFILKYGSFRGFFEEHSVQIACLQETKMLDDKLTKDLVCLEGYESFWATSREKKGYSGVTTYASTAYSPVKAEADCLGDGESDLDREGRVVLTDHMAFVLVNVYAPNAGERPERPRKDFKCRFLTALKAKCDSLRAKGREVLIVGDLNVAASQRDVHPKFSYEALYSEEENQAMHALLGEYTDVWRHRHPQDTSTYTVWDEKTSARAFNEGLRIDYALCTPGLLAKVVSCEVVQTPPKWSDHAAMVLELRDISPIAAHAPCALSSSRMKRFNDRGQPSVATMFGRKPASKRAAGLEAEQVPGASRKVSKQEGASAAAPESRTRPSATAPGQLDQPRLSAAKTTAPEEQQFQRATQPAQGLIWQP</sequence>
<keyword evidence="8" id="KW-0234">DNA repair</keyword>
<keyword evidence="4 6" id="KW-0460">Magnesium</keyword>
<evidence type="ECO:0000256" key="3">
    <source>
        <dbReference type="ARBA" id="ARBA00022801"/>
    </source>
</evidence>
<keyword evidence="12" id="KW-1185">Reference proteome</keyword>
<evidence type="ECO:0000256" key="2">
    <source>
        <dbReference type="ARBA" id="ARBA00022723"/>
    </source>
</evidence>
<dbReference type="GO" id="GO:0005634">
    <property type="term" value="C:nucleus"/>
    <property type="evidence" value="ECO:0007669"/>
    <property type="project" value="TreeGrafter"/>
</dbReference>
<comment type="similarity">
    <text evidence="1 8">Belongs to the DNA repair enzymes AP/ExoA family.</text>
</comment>
<evidence type="ECO:0000256" key="6">
    <source>
        <dbReference type="PIRSR" id="PIRSR604808-2"/>
    </source>
</evidence>
<keyword evidence="8" id="KW-0227">DNA damage</keyword>
<feature type="site" description="Transition state stabilizer" evidence="7">
    <location>
        <position position="172"/>
    </location>
</feature>
<dbReference type="NCBIfam" id="TIGR00633">
    <property type="entry name" value="xth"/>
    <property type="match status" value="1"/>
</dbReference>
<dbReference type="InterPro" id="IPR004808">
    <property type="entry name" value="AP_endonuc_1"/>
</dbReference>
<dbReference type="GO" id="GO:0046872">
    <property type="term" value="F:metal ion binding"/>
    <property type="evidence" value="ECO:0007669"/>
    <property type="project" value="UniProtKB-KW"/>
</dbReference>
<comment type="caution">
    <text evidence="11">The sequence shown here is derived from an EMBL/GenBank/DDBJ whole genome shotgun (WGS) entry which is preliminary data.</text>
</comment>